<evidence type="ECO:0000313" key="2">
    <source>
        <dbReference type="Proteomes" id="UP000276133"/>
    </source>
</evidence>
<dbReference type="AlphaFoldDB" id="A0A3M7T2G7"/>
<proteinExistence type="predicted"/>
<sequence>MIQLKIECVKMQILKFNKLIFEMCCDYCNLKPIDLLTLPCGYSVCYSHLKTQEELFECFICNDHTIDKQSCFKITKNRKKLEKISILEEQKQILNLCDQ</sequence>
<gene>
    <name evidence="1" type="ORF">BpHYR1_020344</name>
</gene>
<comment type="caution">
    <text evidence="1">The sequence shown here is derived from an EMBL/GenBank/DDBJ whole genome shotgun (WGS) entry which is preliminary data.</text>
</comment>
<feature type="non-terminal residue" evidence="1">
    <location>
        <position position="99"/>
    </location>
</feature>
<dbReference type="Proteomes" id="UP000276133">
    <property type="component" value="Unassembled WGS sequence"/>
</dbReference>
<protein>
    <submittedName>
        <fullName evidence="1">Uncharacterized protein</fullName>
    </submittedName>
</protein>
<evidence type="ECO:0000313" key="1">
    <source>
        <dbReference type="EMBL" id="RNA42221.1"/>
    </source>
</evidence>
<reference evidence="1 2" key="1">
    <citation type="journal article" date="2018" name="Sci. Rep.">
        <title>Genomic signatures of local adaptation to the degree of environmental predictability in rotifers.</title>
        <authorList>
            <person name="Franch-Gras L."/>
            <person name="Hahn C."/>
            <person name="Garcia-Roger E.M."/>
            <person name="Carmona M.J."/>
            <person name="Serra M."/>
            <person name="Gomez A."/>
        </authorList>
    </citation>
    <scope>NUCLEOTIDE SEQUENCE [LARGE SCALE GENOMIC DNA]</scope>
    <source>
        <strain evidence="1">HYR1</strain>
    </source>
</reference>
<organism evidence="1 2">
    <name type="scientific">Brachionus plicatilis</name>
    <name type="common">Marine rotifer</name>
    <name type="synonym">Brachionus muelleri</name>
    <dbReference type="NCBI Taxonomy" id="10195"/>
    <lineage>
        <taxon>Eukaryota</taxon>
        <taxon>Metazoa</taxon>
        <taxon>Spiralia</taxon>
        <taxon>Gnathifera</taxon>
        <taxon>Rotifera</taxon>
        <taxon>Eurotatoria</taxon>
        <taxon>Monogononta</taxon>
        <taxon>Pseudotrocha</taxon>
        <taxon>Ploima</taxon>
        <taxon>Brachionidae</taxon>
        <taxon>Brachionus</taxon>
    </lineage>
</organism>
<accession>A0A3M7T2G7</accession>
<keyword evidence="2" id="KW-1185">Reference proteome</keyword>
<name>A0A3M7T2G7_BRAPC</name>
<dbReference type="EMBL" id="REGN01000398">
    <property type="protein sequence ID" value="RNA42221.1"/>
    <property type="molecule type" value="Genomic_DNA"/>
</dbReference>